<proteinExistence type="predicted"/>
<accession>B0CWM1</accession>
<dbReference type="KEGG" id="lbc:LACBIDRAFT_308555"/>
<organism evidence="3">
    <name type="scientific">Laccaria bicolor (strain S238N-H82 / ATCC MYA-4686)</name>
    <name type="common">Bicoloured deceiver</name>
    <name type="synonym">Laccaria laccata var. bicolor</name>
    <dbReference type="NCBI Taxonomy" id="486041"/>
    <lineage>
        <taxon>Eukaryota</taxon>
        <taxon>Fungi</taxon>
        <taxon>Dikarya</taxon>
        <taxon>Basidiomycota</taxon>
        <taxon>Agaricomycotina</taxon>
        <taxon>Agaricomycetes</taxon>
        <taxon>Agaricomycetidae</taxon>
        <taxon>Agaricales</taxon>
        <taxon>Agaricineae</taxon>
        <taxon>Hydnangiaceae</taxon>
        <taxon>Laccaria</taxon>
    </lineage>
</organism>
<keyword evidence="3" id="KW-1185">Reference proteome</keyword>
<gene>
    <name evidence="1" type="ORF">LACBIDRAFT_308546</name>
    <name evidence="2" type="ORF">LACBIDRAFT_308555</name>
</gene>
<evidence type="ECO:0000313" key="3">
    <source>
        <dbReference type="Proteomes" id="UP000001194"/>
    </source>
</evidence>
<dbReference type="GeneID" id="6071514"/>
<dbReference type="Proteomes" id="UP000001194">
    <property type="component" value="Unassembled WGS sequence"/>
</dbReference>
<reference evidence="1 3" key="1">
    <citation type="journal article" date="2008" name="Nature">
        <title>The genome of Laccaria bicolor provides insights into mycorrhizal symbiosis.</title>
        <authorList>
            <person name="Martin F."/>
            <person name="Aerts A."/>
            <person name="Ahren D."/>
            <person name="Brun A."/>
            <person name="Danchin E.G.J."/>
            <person name="Duchaussoy F."/>
            <person name="Gibon J."/>
            <person name="Kohler A."/>
            <person name="Lindquist E."/>
            <person name="Pereda V."/>
            <person name="Salamov A."/>
            <person name="Shapiro H.J."/>
            <person name="Wuyts J."/>
            <person name="Blaudez D."/>
            <person name="Buee M."/>
            <person name="Brokstein P."/>
            <person name="Canbaeck B."/>
            <person name="Cohen D."/>
            <person name="Courty P.E."/>
            <person name="Coutinho P.M."/>
            <person name="Delaruelle C."/>
            <person name="Detter J.C."/>
            <person name="Deveau A."/>
            <person name="DiFazio S."/>
            <person name="Duplessis S."/>
            <person name="Fraissinet-Tachet L."/>
            <person name="Lucic E."/>
            <person name="Frey-Klett P."/>
            <person name="Fourrey C."/>
            <person name="Feussner I."/>
            <person name="Gay G."/>
            <person name="Grimwood J."/>
            <person name="Hoegger P.J."/>
            <person name="Jain P."/>
            <person name="Kilaru S."/>
            <person name="Labbe J."/>
            <person name="Lin Y.C."/>
            <person name="Legue V."/>
            <person name="Le Tacon F."/>
            <person name="Marmeisse R."/>
            <person name="Melayah D."/>
            <person name="Montanini B."/>
            <person name="Muratet M."/>
            <person name="Nehls U."/>
            <person name="Niculita-Hirzel H."/>
            <person name="Oudot-Le Secq M.P."/>
            <person name="Peter M."/>
            <person name="Quesneville H."/>
            <person name="Rajashekar B."/>
            <person name="Reich M."/>
            <person name="Rouhier N."/>
            <person name="Schmutz J."/>
            <person name="Yin T."/>
            <person name="Chalot M."/>
            <person name="Henrissat B."/>
            <person name="Kuees U."/>
            <person name="Lucas S."/>
            <person name="Van de Peer Y."/>
            <person name="Podila G.K."/>
            <person name="Polle A."/>
            <person name="Pukkila P.J."/>
            <person name="Richardson P.M."/>
            <person name="Rouze P."/>
            <person name="Sanders I.R."/>
            <person name="Stajich J.E."/>
            <person name="Tunlid A."/>
            <person name="Tuskan G."/>
            <person name="Grigoriev I.V."/>
        </authorList>
    </citation>
    <scope>NUCLEOTIDE SEQUENCE [LARGE SCALE GENOMIC DNA]</scope>
    <source>
        <strain evidence="3">S238N-H82 / ATCC MYA-4686</strain>
    </source>
</reference>
<evidence type="ECO:0000313" key="1">
    <source>
        <dbReference type="EMBL" id="EDR13091.1"/>
    </source>
</evidence>
<protein>
    <submittedName>
        <fullName evidence="1">Predicted protein</fullName>
    </submittedName>
</protein>
<evidence type="ECO:0000313" key="2">
    <source>
        <dbReference type="EMBL" id="EDR13096.1"/>
    </source>
</evidence>
<dbReference type="EMBL" id="DS547093">
    <property type="protein sequence ID" value="EDR13091.1"/>
    <property type="molecule type" value="Genomic_DNA"/>
</dbReference>
<dbReference type="InParanoid" id="B0CWM1"/>
<dbReference type="RefSeq" id="XP_001875589.1">
    <property type="nucleotide sequence ID" value="XM_001875554.1"/>
</dbReference>
<dbReference type="GeneID" id="6071766"/>
<dbReference type="AlphaFoldDB" id="B0CWM1"/>
<dbReference type="RefSeq" id="XP_001875594.1">
    <property type="nucleotide sequence ID" value="XM_001875559.1"/>
</dbReference>
<name>B0CWM1_LACBS</name>
<dbReference type="KEGG" id="lbc:LACBIDRAFT_308546"/>
<sequence>MVFMWMLSTPSHASLRLPQTILILMDKLQRNLSSILRGHGSGLAALVSAIPQRPLYVF</sequence>
<dbReference type="EMBL" id="DS547093">
    <property type="protein sequence ID" value="EDR13096.1"/>
    <property type="molecule type" value="Genomic_DNA"/>
</dbReference>
<dbReference type="HOGENOM" id="CLU_2979480_0_0_1"/>